<proteinExistence type="inferred from homology"/>
<dbReference type="GO" id="GO:0006361">
    <property type="term" value="P:transcription initiation at RNA polymerase I promoter"/>
    <property type="evidence" value="ECO:0007669"/>
    <property type="project" value="InterPro"/>
</dbReference>
<keyword evidence="4" id="KW-1185">Reference proteome</keyword>
<sequence>MKRSKSKGDVTKAEKADAKNKATALRDHVRDALKARATGAQSPAYNNFVKELQSLRRKLESSPDDAAAEFSLIALIQALTTCVSALKEGIHDAVLTSILSISLWSCSKAVRAAVLNLVVELVVSSSTFIPNCMQVLIFNLLPPPGSPPLQPDERGAAWSAPPLAVEVQAQLVDAMERAIQLVPALPTRLLPMLVQNIPHKLRDRPSQCLFLRAVILLAEGKVGSSLREGLLLGVVEHLLSIDADIKWQEIVDAPTGYDHEEGSSDEEQDDIFELEGMAQELDINDAATAQQMHEQQLAALQDGFHDPAAFAAATQHAHSLRRLQQQLAAAANGSSSSAKRPPVDETADKLDSLMEMTFTHLQWRVNAGQLGPAWQTMLASFERTLLHAHRCKFTQYLLFFLALKDPMRCCSSFSACLMSLLRDTRQPPITRSACAAYLASFLARFALAPKELVVDVAGKLASCCQEYADSVMQQQQQGGALGGRSSSSSGLVLLQSSGSSSSSAAAGPLAQVQRHQAFYAMVQALLYVLCYHMQPLLQQQQQQDAQQLDTQQQQQLAASVEQLVRQQVLPLLSHPLAPLAVCHQAVTHEFVRQALLLGLADDSWEAAAVEAVAAHQAAVAAASAAAVAVVIGGDGAADAAGQVRGVLRPLEVFFPFDPYLLQRSSRFLELGRSYTCFSHGQPHVAGDAALAAAAGQQAAAAAAAAGGADSDGSGSESDSESEEEGEEALLQRAAAAAAAAAGSSPRANGVSEDDEDSSSGSGSEDEADEPAAGAAAAAASGRGRQRGGLVPVGFAAAAARRQAGLGLSGPSPPADMMATSLVAAPYMAGMGMGGMGISFSPGEAAMADQIGASPGVYGVSPGMAMPMSYTYEGAYMQNLPARS</sequence>
<feature type="compositionally biased region" description="Acidic residues" evidence="2">
    <location>
        <begin position="717"/>
        <end position="727"/>
    </location>
</feature>
<dbReference type="InterPro" id="IPR007991">
    <property type="entry name" value="RNA_pol_I_trans_ini_fac_RRN3"/>
</dbReference>
<dbReference type="STRING" id="3088.A0A383W6Y9"/>
<dbReference type="AlphaFoldDB" id="A0A383W6Y9"/>
<gene>
    <name evidence="3" type="ORF">BQ4739_LOCUS13330</name>
</gene>
<accession>A0A383W6Y9</accession>
<feature type="compositionally biased region" description="Low complexity" evidence="2">
    <location>
        <begin position="728"/>
        <end position="744"/>
    </location>
</feature>
<dbReference type="GO" id="GO:0001181">
    <property type="term" value="F:RNA polymerase I general transcription initiation factor activity"/>
    <property type="evidence" value="ECO:0007669"/>
    <property type="project" value="InterPro"/>
</dbReference>
<feature type="compositionally biased region" description="Low complexity" evidence="2">
    <location>
        <begin position="770"/>
        <end position="785"/>
    </location>
</feature>
<dbReference type="PANTHER" id="PTHR12790">
    <property type="entry name" value="TRANSCRIPTION INITIATION FACTOR IA RRN3"/>
    <property type="match status" value="1"/>
</dbReference>
<dbReference type="EMBL" id="FNXT01001186">
    <property type="protein sequence ID" value="SZX73221.1"/>
    <property type="molecule type" value="Genomic_DNA"/>
</dbReference>
<dbReference type="Proteomes" id="UP000256970">
    <property type="component" value="Unassembled WGS sequence"/>
</dbReference>
<organism evidence="3 4">
    <name type="scientific">Tetradesmus obliquus</name>
    <name type="common">Green alga</name>
    <name type="synonym">Acutodesmus obliquus</name>
    <dbReference type="NCBI Taxonomy" id="3088"/>
    <lineage>
        <taxon>Eukaryota</taxon>
        <taxon>Viridiplantae</taxon>
        <taxon>Chlorophyta</taxon>
        <taxon>core chlorophytes</taxon>
        <taxon>Chlorophyceae</taxon>
        <taxon>CS clade</taxon>
        <taxon>Sphaeropleales</taxon>
        <taxon>Scenedesmaceae</taxon>
        <taxon>Tetradesmus</taxon>
    </lineage>
</organism>
<dbReference type="GO" id="GO:0001042">
    <property type="term" value="F:RNA polymerase I core binding"/>
    <property type="evidence" value="ECO:0007669"/>
    <property type="project" value="TreeGrafter"/>
</dbReference>
<reference evidence="3 4" key="1">
    <citation type="submission" date="2016-10" db="EMBL/GenBank/DDBJ databases">
        <authorList>
            <person name="Cai Z."/>
        </authorList>
    </citation>
    <scope>NUCLEOTIDE SEQUENCE [LARGE SCALE GENOMIC DNA]</scope>
</reference>
<evidence type="ECO:0000313" key="4">
    <source>
        <dbReference type="Proteomes" id="UP000256970"/>
    </source>
</evidence>
<feature type="region of interest" description="Disordered" evidence="2">
    <location>
        <begin position="1"/>
        <end position="24"/>
    </location>
</feature>
<evidence type="ECO:0000256" key="1">
    <source>
        <dbReference type="ARBA" id="ARBA00010098"/>
    </source>
</evidence>
<dbReference type="GO" id="GO:0005634">
    <property type="term" value="C:nucleus"/>
    <property type="evidence" value="ECO:0007669"/>
    <property type="project" value="TreeGrafter"/>
</dbReference>
<dbReference type="Pfam" id="PF05327">
    <property type="entry name" value="RRN3"/>
    <property type="match status" value="1"/>
</dbReference>
<dbReference type="PANTHER" id="PTHR12790:SF0">
    <property type="entry name" value="RNA POLYMERASE I-SPECIFIC TRANSCRIPTION INITIATION FACTOR RRN3-RELATED"/>
    <property type="match status" value="1"/>
</dbReference>
<feature type="compositionally biased region" description="Acidic residues" evidence="2">
    <location>
        <begin position="751"/>
        <end position="769"/>
    </location>
</feature>
<protein>
    <submittedName>
        <fullName evidence="3">Uncharacterized protein</fullName>
    </submittedName>
</protein>
<evidence type="ECO:0000313" key="3">
    <source>
        <dbReference type="EMBL" id="SZX73221.1"/>
    </source>
</evidence>
<feature type="region of interest" description="Disordered" evidence="2">
    <location>
        <begin position="703"/>
        <end position="785"/>
    </location>
</feature>
<feature type="compositionally biased region" description="Low complexity" evidence="2">
    <location>
        <begin position="703"/>
        <end position="716"/>
    </location>
</feature>
<name>A0A383W6Y9_TETOB</name>
<comment type="similarity">
    <text evidence="1">Belongs to the RRN3 family.</text>
</comment>
<evidence type="ECO:0000256" key="2">
    <source>
        <dbReference type="SAM" id="MobiDB-lite"/>
    </source>
</evidence>